<feature type="compositionally biased region" description="Basic and acidic residues" evidence="1">
    <location>
        <begin position="143"/>
        <end position="156"/>
    </location>
</feature>
<accession>A0A2U1LKD2</accession>
<feature type="region of interest" description="Disordered" evidence="1">
    <location>
        <begin position="142"/>
        <end position="161"/>
    </location>
</feature>
<gene>
    <name evidence="2" type="ORF">CTI12_AA481030</name>
</gene>
<evidence type="ECO:0000256" key="1">
    <source>
        <dbReference type="SAM" id="MobiDB-lite"/>
    </source>
</evidence>
<reference evidence="2 3" key="1">
    <citation type="journal article" date="2018" name="Mol. Plant">
        <title>The genome of Artemisia annua provides insight into the evolution of Asteraceae family and artemisinin biosynthesis.</title>
        <authorList>
            <person name="Shen Q."/>
            <person name="Zhang L."/>
            <person name="Liao Z."/>
            <person name="Wang S."/>
            <person name="Yan T."/>
            <person name="Shi P."/>
            <person name="Liu M."/>
            <person name="Fu X."/>
            <person name="Pan Q."/>
            <person name="Wang Y."/>
            <person name="Lv Z."/>
            <person name="Lu X."/>
            <person name="Zhang F."/>
            <person name="Jiang W."/>
            <person name="Ma Y."/>
            <person name="Chen M."/>
            <person name="Hao X."/>
            <person name="Li L."/>
            <person name="Tang Y."/>
            <person name="Lv G."/>
            <person name="Zhou Y."/>
            <person name="Sun X."/>
            <person name="Brodelius P.E."/>
            <person name="Rose J.K.C."/>
            <person name="Tang K."/>
        </authorList>
    </citation>
    <scope>NUCLEOTIDE SEQUENCE [LARGE SCALE GENOMIC DNA]</scope>
    <source>
        <strain evidence="3">cv. Huhao1</strain>
        <tissue evidence="2">Leaf</tissue>
    </source>
</reference>
<evidence type="ECO:0000313" key="2">
    <source>
        <dbReference type="EMBL" id="PWA49460.1"/>
    </source>
</evidence>
<dbReference type="Proteomes" id="UP000245207">
    <property type="component" value="Unassembled WGS sequence"/>
</dbReference>
<dbReference type="OrthoDB" id="5544992at2759"/>
<feature type="region of interest" description="Disordered" evidence="1">
    <location>
        <begin position="196"/>
        <end position="216"/>
    </location>
</feature>
<keyword evidence="2" id="KW-0548">Nucleotidyltransferase</keyword>
<dbReference type="GO" id="GO:0003964">
    <property type="term" value="F:RNA-directed DNA polymerase activity"/>
    <property type="evidence" value="ECO:0007669"/>
    <property type="project" value="UniProtKB-KW"/>
</dbReference>
<dbReference type="Pfam" id="PF14223">
    <property type="entry name" value="Retrotran_gag_2"/>
    <property type="match status" value="1"/>
</dbReference>
<dbReference type="AlphaFoldDB" id="A0A2U1LKD2"/>
<comment type="caution">
    <text evidence="2">The sequence shown here is derived from an EMBL/GenBank/DDBJ whole genome shotgun (WGS) entry which is preliminary data.</text>
</comment>
<proteinExistence type="predicted"/>
<keyword evidence="2" id="KW-0808">Transferase</keyword>
<organism evidence="2 3">
    <name type="scientific">Artemisia annua</name>
    <name type="common">Sweet wormwood</name>
    <dbReference type="NCBI Taxonomy" id="35608"/>
    <lineage>
        <taxon>Eukaryota</taxon>
        <taxon>Viridiplantae</taxon>
        <taxon>Streptophyta</taxon>
        <taxon>Embryophyta</taxon>
        <taxon>Tracheophyta</taxon>
        <taxon>Spermatophyta</taxon>
        <taxon>Magnoliopsida</taxon>
        <taxon>eudicotyledons</taxon>
        <taxon>Gunneridae</taxon>
        <taxon>Pentapetalae</taxon>
        <taxon>asterids</taxon>
        <taxon>campanulids</taxon>
        <taxon>Asterales</taxon>
        <taxon>Asteraceae</taxon>
        <taxon>Asteroideae</taxon>
        <taxon>Anthemideae</taxon>
        <taxon>Artemisiinae</taxon>
        <taxon>Artemisia</taxon>
    </lineage>
</organism>
<dbReference type="PANTHER" id="PTHR34222:SF88">
    <property type="entry name" value="ZINC FINGER, CCHC-TYPE"/>
    <property type="match status" value="1"/>
</dbReference>
<name>A0A2U1LKD2_ARTAN</name>
<keyword evidence="2" id="KW-0695">RNA-directed DNA polymerase</keyword>
<sequence length="534" mass="61494">MIKGWLTTAMQKEIRNSVKYAKTAAEIWKDLKERFGKESAPKAYELKQSLAATRQDGTTVSAYYTRLRVLWDEMESILPTPRCTCDGRECGLGKKLTELKAMKPTPDLNAAYHLVAEDEQQRTIASSKGPVREVAAFQTSFQGRREQTRNQQEKGWTKNKRGFQADKTEQCSECGRDGHDRSGCLKIIRYPEWWPGKGKGDKPRPKTAMVETKPCPIPGMTEEQYAMFLKLFGENREEPVDSGATEHITRQRHLLKNLFMNTIYSIPIPQYDEPHEELAKNMEMEGSSIQDNEEEQTHNVEDVLEDKPEDLIDERENVQSGNIHAENIHMESHVEPPVVQQEIEEGRPKRQRTQPRHFNEYQLISTFRGFSQEACYIEEEDDMSSTYTPIFLGAVNTTSMFMVELHNSRPNGSMMKLSANESQLVSLGMRFRITNQGEHQIQPAIQLQEVSHYYLQYGQNHPNFHSSIDLECKFEELMRKRCEGYGGVISLIWVSNHEPWPVKLMSFKVKQDYAINFDDNSHPVKPFHCGCGSR</sequence>
<evidence type="ECO:0000313" key="3">
    <source>
        <dbReference type="Proteomes" id="UP000245207"/>
    </source>
</evidence>
<dbReference type="PANTHER" id="PTHR34222">
    <property type="entry name" value="GAG_PRE-INTEGRS DOMAIN-CONTAINING PROTEIN"/>
    <property type="match status" value="1"/>
</dbReference>
<protein>
    <submittedName>
        <fullName evidence="2">Reverse transcriptase, RNA-dependent DNA polymerase, Gag-polypeptide of LTR copia-type</fullName>
    </submittedName>
</protein>
<keyword evidence="3" id="KW-1185">Reference proteome</keyword>
<dbReference type="EMBL" id="PKPP01008915">
    <property type="protein sequence ID" value="PWA49460.1"/>
    <property type="molecule type" value="Genomic_DNA"/>
</dbReference>